<feature type="non-terminal residue" evidence="4">
    <location>
        <position position="1"/>
    </location>
</feature>
<keyword evidence="3" id="KW-0472">Membrane</keyword>
<accession>A0ABQ8E3S6</accession>
<keyword evidence="5" id="KW-1185">Reference proteome</keyword>
<reference evidence="4 5" key="1">
    <citation type="submission" date="2021-05" db="EMBL/GenBank/DDBJ databases">
        <title>Genome Assembly of Synthetic Allotetraploid Brassica napus Reveals Homoeologous Exchanges between Subgenomes.</title>
        <authorList>
            <person name="Davis J.T."/>
        </authorList>
    </citation>
    <scope>NUCLEOTIDE SEQUENCE [LARGE SCALE GENOMIC DNA]</scope>
    <source>
        <strain evidence="5">cv. Da-Ae</strain>
        <tissue evidence="4">Seedling</tissue>
    </source>
</reference>
<dbReference type="SUPFAM" id="SSF48371">
    <property type="entry name" value="ARM repeat"/>
    <property type="match status" value="1"/>
</dbReference>
<feature type="repeat" description="HEAT" evidence="2">
    <location>
        <begin position="154"/>
        <end position="192"/>
    </location>
</feature>
<keyword evidence="3" id="KW-1133">Transmembrane helix</keyword>
<evidence type="ECO:0000256" key="1">
    <source>
        <dbReference type="ARBA" id="ARBA00022737"/>
    </source>
</evidence>
<keyword evidence="3" id="KW-0812">Transmembrane</keyword>
<sequence length="214" mass="24371">QAIPMAPTYTLLADLRAGRCSNTAEVRLLRSVYKSVSSCLHVILMFFIFFFNGTVYLCKYFTINLMNKFQGILSFVHNTVWKVLFGKVYSIREAAANNLRRFAEEFGPEWAMQHLVPQVLDMVTNPHYLHRMMVLRAISLMAPVMGSEITCSKFLPVVAEASKDRVPNVKFNVAKLLQSLIPIVDQSVVEKTIRQCLVDLSEDPDVVDVRYFAN</sequence>
<feature type="repeat" description="HEAT" evidence="2">
    <location>
        <begin position="115"/>
        <end position="153"/>
    </location>
</feature>
<organism evidence="4 5">
    <name type="scientific">Brassica napus</name>
    <name type="common">Rape</name>
    <dbReference type="NCBI Taxonomy" id="3708"/>
    <lineage>
        <taxon>Eukaryota</taxon>
        <taxon>Viridiplantae</taxon>
        <taxon>Streptophyta</taxon>
        <taxon>Embryophyta</taxon>
        <taxon>Tracheophyta</taxon>
        <taxon>Spermatophyta</taxon>
        <taxon>Magnoliopsida</taxon>
        <taxon>eudicotyledons</taxon>
        <taxon>Gunneridae</taxon>
        <taxon>Pentapetalae</taxon>
        <taxon>rosids</taxon>
        <taxon>malvids</taxon>
        <taxon>Brassicales</taxon>
        <taxon>Brassicaceae</taxon>
        <taxon>Brassiceae</taxon>
        <taxon>Brassica</taxon>
    </lineage>
</organism>
<protein>
    <submittedName>
        <fullName evidence="4">Uncharacterized protein</fullName>
    </submittedName>
</protein>
<evidence type="ECO:0000313" key="4">
    <source>
        <dbReference type="EMBL" id="KAH0936281.1"/>
    </source>
</evidence>
<evidence type="ECO:0000256" key="3">
    <source>
        <dbReference type="SAM" id="Phobius"/>
    </source>
</evidence>
<dbReference type="Gene3D" id="1.25.10.10">
    <property type="entry name" value="Leucine-rich Repeat Variant"/>
    <property type="match status" value="1"/>
</dbReference>
<dbReference type="InterPro" id="IPR011989">
    <property type="entry name" value="ARM-like"/>
</dbReference>
<dbReference type="EMBL" id="JAGKQM010000003">
    <property type="protein sequence ID" value="KAH0936281.1"/>
    <property type="molecule type" value="Genomic_DNA"/>
</dbReference>
<gene>
    <name evidence="4" type="ORF">HID58_013398</name>
</gene>
<dbReference type="PROSITE" id="PS50077">
    <property type="entry name" value="HEAT_REPEAT"/>
    <property type="match status" value="2"/>
</dbReference>
<evidence type="ECO:0000313" key="5">
    <source>
        <dbReference type="Proteomes" id="UP000824890"/>
    </source>
</evidence>
<feature type="transmembrane region" description="Helical" evidence="3">
    <location>
        <begin position="35"/>
        <end position="58"/>
    </location>
</feature>
<comment type="caution">
    <text evidence="4">The sequence shown here is derived from an EMBL/GenBank/DDBJ whole genome shotgun (WGS) entry which is preliminary data.</text>
</comment>
<dbReference type="Proteomes" id="UP000824890">
    <property type="component" value="Unassembled WGS sequence"/>
</dbReference>
<evidence type="ECO:0000256" key="2">
    <source>
        <dbReference type="PROSITE-ProRule" id="PRU00103"/>
    </source>
</evidence>
<dbReference type="InterPro" id="IPR051023">
    <property type="entry name" value="PP2A_Regulatory_Subunit_A"/>
</dbReference>
<name>A0ABQ8E3S6_BRANA</name>
<keyword evidence="1" id="KW-0677">Repeat</keyword>
<dbReference type="PANTHER" id="PTHR10648">
    <property type="entry name" value="SERINE/THREONINE-PROTEIN PHOSPHATASE PP2A 65 KDA REGULATORY SUBUNIT"/>
    <property type="match status" value="1"/>
</dbReference>
<dbReference type="InterPro" id="IPR016024">
    <property type="entry name" value="ARM-type_fold"/>
</dbReference>
<dbReference type="InterPro" id="IPR021133">
    <property type="entry name" value="HEAT_type_2"/>
</dbReference>
<dbReference type="PANTHER" id="PTHR10648:SF29">
    <property type="entry name" value="SERINE_THREONINE-PROTEIN PHOSPHATASE 2A 65 KDA REGULATORY SUBUNIT A ALPHA ISOFORM"/>
    <property type="match status" value="1"/>
</dbReference>
<proteinExistence type="predicted"/>